<gene>
    <name evidence="2" type="ORF">GWK41_07655</name>
</gene>
<accession>A0ABS1GJ47</accession>
<protein>
    <recommendedName>
        <fullName evidence="1">DUF5615 domain-containing protein</fullName>
    </recommendedName>
</protein>
<evidence type="ECO:0000313" key="2">
    <source>
        <dbReference type="EMBL" id="MBK3332941.1"/>
    </source>
</evidence>
<evidence type="ECO:0000313" key="3">
    <source>
        <dbReference type="Proteomes" id="UP000772812"/>
    </source>
</evidence>
<keyword evidence="3" id="KW-1185">Reference proteome</keyword>
<dbReference type="Proteomes" id="UP000772812">
    <property type="component" value="Unassembled WGS sequence"/>
</dbReference>
<comment type="caution">
    <text evidence="2">The sequence shown here is derived from an EMBL/GenBank/DDBJ whole genome shotgun (WGS) entry which is preliminary data.</text>
</comment>
<dbReference type="InterPro" id="IPR041049">
    <property type="entry name" value="DUF5615"/>
</dbReference>
<name>A0ABS1GJ47_9AQUI</name>
<dbReference type="EMBL" id="JAACYA010000002">
    <property type="protein sequence ID" value="MBK3332941.1"/>
    <property type="molecule type" value="Genomic_DNA"/>
</dbReference>
<reference evidence="2 3" key="1">
    <citation type="journal article" date="2021" name="Syst. Appl. Microbiol.">
        <title>Persephonella atlantica sp. nov.: How to adapt to physico-chemical gradients in high temperature hydrothermal habitats.</title>
        <authorList>
            <person name="Francois D.X."/>
            <person name="Godfroy A."/>
            <person name="Mathien C."/>
            <person name="Aube J."/>
            <person name="Cathalot C."/>
            <person name="Lesongeur F."/>
            <person name="L'Haridon S."/>
            <person name="Philippon X."/>
            <person name="Roussel E.G."/>
        </authorList>
    </citation>
    <scope>NUCLEOTIDE SEQUENCE [LARGE SCALE GENOMIC DNA]</scope>
    <source>
        <strain evidence="2 3">MO1340</strain>
    </source>
</reference>
<feature type="domain" description="DUF5615" evidence="1">
    <location>
        <begin position="1"/>
        <end position="109"/>
    </location>
</feature>
<organism evidence="2 3">
    <name type="scientific">Persephonella atlantica</name>
    <dbReference type="NCBI Taxonomy" id="2699429"/>
    <lineage>
        <taxon>Bacteria</taxon>
        <taxon>Pseudomonadati</taxon>
        <taxon>Aquificota</taxon>
        <taxon>Aquificia</taxon>
        <taxon>Aquificales</taxon>
        <taxon>Hydrogenothermaceae</taxon>
        <taxon>Persephonella</taxon>
    </lineage>
</organism>
<proteinExistence type="predicted"/>
<dbReference type="Pfam" id="PF18480">
    <property type="entry name" value="DUF5615"/>
    <property type="match status" value="1"/>
</dbReference>
<evidence type="ECO:0000259" key="1">
    <source>
        <dbReference type="Pfam" id="PF18480"/>
    </source>
</evidence>
<sequence length="119" mass="14071">MKFLIDENIPKMLADKIVKKYPESIYVLNSNLQGKSDLEIFRFCKENRYVLVTMDSDFADIFEYPLKSTEGRILLRFKNLKLKEITEKTLKSLEIIEKKPIKESIVVISNNKIRIKKQE</sequence>
<dbReference type="RefSeq" id="WP_200674342.1">
    <property type="nucleotide sequence ID" value="NZ_JAACYA010000002.1"/>
</dbReference>